<proteinExistence type="predicted"/>
<sequence length="95" mass="11106">MATYPRFYLAQYPEVEQLLRERKLQFPIPTKSEFIEQMTSRGEPVMFRNVAYDPHFAADLMPEFFFPVLSEEDMLQKGVELMIARGLFPAVQPST</sequence>
<dbReference type="RefSeq" id="WP_131990521.1">
    <property type="nucleotide sequence ID" value="NZ_SMGK01000001.1"/>
</dbReference>
<keyword evidence="2" id="KW-1185">Reference proteome</keyword>
<accession>A0A4R1LBW0</accession>
<organism evidence="1 2">
    <name type="scientific">Acidipila rosea</name>
    <dbReference type="NCBI Taxonomy" id="768535"/>
    <lineage>
        <taxon>Bacteria</taxon>
        <taxon>Pseudomonadati</taxon>
        <taxon>Acidobacteriota</taxon>
        <taxon>Terriglobia</taxon>
        <taxon>Terriglobales</taxon>
        <taxon>Acidobacteriaceae</taxon>
        <taxon>Acidipila</taxon>
    </lineage>
</organism>
<dbReference type="EMBL" id="SMGK01000001">
    <property type="protein sequence ID" value="TCK75047.1"/>
    <property type="molecule type" value="Genomic_DNA"/>
</dbReference>
<dbReference type="AlphaFoldDB" id="A0A4R1LBW0"/>
<gene>
    <name evidence="1" type="ORF">C7378_0026</name>
</gene>
<protein>
    <submittedName>
        <fullName evidence="1">Uncharacterized protein</fullName>
    </submittedName>
</protein>
<evidence type="ECO:0000313" key="2">
    <source>
        <dbReference type="Proteomes" id="UP000295210"/>
    </source>
</evidence>
<comment type="caution">
    <text evidence="1">The sequence shown here is derived from an EMBL/GenBank/DDBJ whole genome shotgun (WGS) entry which is preliminary data.</text>
</comment>
<name>A0A4R1LBW0_9BACT</name>
<reference evidence="1 2" key="1">
    <citation type="submission" date="2019-03" db="EMBL/GenBank/DDBJ databases">
        <title>Genomic Encyclopedia of Type Strains, Phase IV (KMG-IV): sequencing the most valuable type-strain genomes for metagenomic binning, comparative biology and taxonomic classification.</title>
        <authorList>
            <person name="Goeker M."/>
        </authorList>
    </citation>
    <scope>NUCLEOTIDE SEQUENCE [LARGE SCALE GENOMIC DNA]</scope>
    <source>
        <strain evidence="1 2">DSM 103428</strain>
    </source>
</reference>
<dbReference type="Proteomes" id="UP000295210">
    <property type="component" value="Unassembled WGS sequence"/>
</dbReference>
<evidence type="ECO:0000313" key="1">
    <source>
        <dbReference type="EMBL" id="TCK75047.1"/>
    </source>
</evidence>